<name>A0ABR7M683_9BACT</name>
<feature type="domain" description="BioF2-like acetyltransferase" evidence="1">
    <location>
        <begin position="168"/>
        <end position="269"/>
    </location>
</feature>
<gene>
    <name evidence="2" type="ORF">BC349_04065</name>
</gene>
<dbReference type="Pfam" id="PF13480">
    <property type="entry name" value="Acetyltransf_6"/>
    <property type="match status" value="1"/>
</dbReference>
<evidence type="ECO:0000313" key="2">
    <source>
        <dbReference type="EMBL" id="MBC6490131.1"/>
    </source>
</evidence>
<evidence type="ECO:0000313" key="3">
    <source>
        <dbReference type="Proteomes" id="UP000765802"/>
    </source>
</evidence>
<proteinExistence type="predicted"/>
<comment type="caution">
    <text evidence="2">The sequence shown here is derived from an EMBL/GenBank/DDBJ whole genome shotgun (WGS) entry which is preliminary data.</text>
</comment>
<dbReference type="SUPFAM" id="SSF55729">
    <property type="entry name" value="Acyl-CoA N-acyltransferases (Nat)"/>
    <property type="match status" value="1"/>
</dbReference>
<dbReference type="EMBL" id="MBUA01000001">
    <property type="protein sequence ID" value="MBC6490131.1"/>
    <property type="molecule type" value="Genomic_DNA"/>
</dbReference>
<accession>A0ABR7M683</accession>
<dbReference type="Proteomes" id="UP000765802">
    <property type="component" value="Unassembled WGS sequence"/>
</dbReference>
<dbReference type="RefSeq" id="WP_187255455.1">
    <property type="nucleotide sequence ID" value="NZ_JBHULF010000006.1"/>
</dbReference>
<dbReference type="InterPro" id="IPR038740">
    <property type="entry name" value="BioF2-like_GNAT_dom"/>
</dbReference>
<protein>
    <recommendedName>
        <fullName evidence="1">BioF2-like acetyltransferase domain-containing protein</fullName>
    </recommendedName>
</protein>
<organism evidence="2 3">
    <name type="scientific">Flavihumibacter stibioxidans</name>
    <dbReference type="NCBI Taxonomy" id="1834163"/>
    <lineage>
        <taxon>Bacteria</taxon>
        <taxon>Pseudomonadati</taxon>
        <taxon>Bacteroidota</taxon>
        <taxon>Chitinophagia</taxon>
        <taxon>Chitinophagales</taxon>
        <taxon>Chitinophagaceae</taxon>
        <taxon>Flavihumibacter</taxon>
    </lineage>
</organism>
<reference evidence="2 3" key="1">
    <citation type="submission" date="2016-07" db="EMBL/GenBank/DDBJ databases">
        <title>Genome analysis of Flavihumibacter stibioxidans YS-17.</title>
        <authorList>
            <person name="Shi K."/>
            <person name="Han Y."/>
            <person name="Wang G."/>
        </authorList>
    </citation>
    <scope>NUCLEOTIDE SEQUENCE [LARGE SCALE GENOMIC DNA]</scope>
    <source>
        <strain evidence="2 3">YS-17</strain>
    </source>
</reference>
<sequence>MNTPNEIKYLSREQIDEKKWAACLEQCQNGLVYGCHHYLDAMCSHWDALVLNDYEALMPLPWRKKWGFRYIYQPAFIQQTGIFSINQLSPDLVDAFLHNARKYFSFGELNLNVAPVTFSSKNRNNYILALDQPYSIISSSYHNDLKKNLKEANKNRLLFTENVNHSDILSLYKNLYQSIMGFKESDYEHMEILIRFLETQGRVVIRGVFHEQEMISGAVCLKDARRLYLLVSATNERGRKLSANHFLIDSLVKEFSETKLVLDFEGSDQPGIAHFYKNFGAENHPYYFILWNSLPWPVKYFKAQPAHD</sequence>
<evidence type="ECO:0000259" key="1">
    <source>
        <dbReference type="Pfam" id="PF13480"/>
    </source>
</evidence>
<keyword evidence="3" id="KW-1185">Reference proteome</keyword>
<dbReference type="Gene3D" id="3.40.630.30">
    <property type="match status" value="1"/>
</dbReference>
<dbReference type="InterPro" id="IPR016181">
    <property type="entry name" value="Acyl_CoA_acyltransferase"/>
</dbReference>